<dbReference type="EC" id="3.5.1.119" evidence="2"/>
<proteinExistence type="inferred from homology"/>
<organism evidence="2 3">
    <name type="scientific">Candidatus Nitronereus thalassa</name>
    <dbReference type="NCBI Taxonomy" id="3020898"/>
    <lineage>
        <taxon>Bacteria</taxon>
        <taxon>Pseudomonadati</taxon>
        <taxon>Nitrospirota</taxon>
        <taxon>Nitrospiria</taxon>
        <taxon>Nitrospirales</taxon>
        <taxon>Nitrospiraceae</taxon>
        <taxon>Candidatus Nitronereus</taxon>
    </lineage>
</organism>
<accession>A0ABU3K3E9</accession>
<dbReference type="NCBIfam" id="TIGR03688">
    <property type="entry name" value="depupylase_Dop"/>
    <property type="match status" value="1"/>
</dbReference>
<comment type="similarity">
    <text evidence="1">Belongs to the Pup ligase/Pup deamidase family. Pup deamidase subfamily.</text>
</comment>
<sequence>MHRILGTETEFGIAARHAPLSDPVANSLHLISCYPSLPVPLALWDYENENPLLDARGFEIEGERERPGPDYNRQLNKVLANAGRWYVDGAHPEYSTPECSNPRELVAYERAGEMIAAKSLAVMNQENREAQYVLYKNNSDGKGNSYGYHENYLLARTVPFEQIIKILLPFFVSRQIYAGAGKVGAENGTIPVDYQISQRSDFFECLVDLNTMVKRPIVNTRDEPHGDPSRFRRVHVIVGDANMAEISTYLKVGTTAIVMHMLEEGAALPPIVLDDPVEAIKKVSRDLSVTCDIKLNNGKITTAIAMQREFLRAAHDFFACRDLSPATKDVLVRWESVLDTLEKDPMLLGRELDWVAKKQMIESYIDRKDCSWKDPRVALMDLQYHDIRPGKGLYYSLERNGRIERLLQDEDIQRAEQHAPTGSRAYFRGLCLQKFPKHVYGMSWTSVLFDVGNTTIKRIPLMDPCRGTRELANELMEGVDTAEELLAKLADAEK</sequence>
<protein>
    <submittedName>
        <fullName evidence="2">Depupylase/deamidase Dop</fullName>
        <ecNumber evidence="2">3.5.1.119</ecNumber>
    </submittedName>
</protein>
<comment type="caution">
    <text evidence="2">The sequence shown here is derived from an EMBL/GenBank/DDBJ whole genome shotgun (WGS) entry which is preliminary data.</text>
</comment>
<dbReference type="PANTHER" id="PTHR42307:SF2">
    <property type="entry name" value="PUP DEAMIDASE_DEPUPYLASE"/>
    <property type="match status" value="1"/>
</dbReference>
<dbReference type="PANTHER" id="PTHR42307">
    <property type="entry name" value="PUP DEAMIDASE/DEPUPYLASE"/>
    <property type="match status" value="1"/>
</dbReference>
<dbReference type="Pfam" id="PF03136">
    <property type="entry name" value="Pup_ligase"/>
    <property type="match status" value="1"/>
</dbReference>
<gene>
    <name evidence="2" type="primary">dop</name>
    <name evidence="2" type="ORF">PPG34_01050</name>
</gene>
<dbReference type="GO" id="GO:0016787">
    <property type="term" value="F:hydrolase activity"/>
    <property type="evidence" value="ECO:0007669"/>
    <property type="project" value="UniProtKB-KW"/>
</dbReference>
<reference evidence="2 3" key="1">
    <citation type="journal article" date="2023" name="ISME J.">
        <title>Cultivation and genomic characterization of novel and ubiquitous marine nitrite-oxidizing bacteria from the Nitrospirales.</title>
        <authorList>
            <person name="Mueller A.J."/>
            <person name="Daebeler A."/>
            <person name="Herbold C.W."/>
            <person name="Kirkegaard R.H."/>
            <person name="Daims H."/>
        </authorList>
    </citation>
    <scope>NUCLEOTIDE SEQUENCE [LARGE SCALE GENOMIC DNA]</scope>
    <source>
        <strain evidence="2 3">EB</strain>
    </source>
</reference>
<dbReference type="InterPro" id="IPR004347">
    <property type="entry name" value="Pup_ligase/deamidase"/>
</dbReference>
<dbReference type="EMBL" id="JAQOUE010000001">
    <property type="protein sequence ID" value="MDT7040915.1"/>
    <property type="molecule type" value="Genomic_DNA"/>
</dbReference>
<evidence type="ECO:0000313" key="3">
    <source>
        <dbReference type="Proteomes" id="UP001250932"/>
    </source>
</evidence>
<keyword evidence="2" id="KW-0378">Hydrolase</keyword>
<dbReference type="Proteomes" id="UP001250932">
    <property type="component" value="Unassembled WGS sequence"/>
</dbReference>
<keyword evidence="3" id="KW-1185">Reference proteome</keyword>
<evidence type="ECO:0000313" key="2">
    <source>
        <dbReference type="EMBL" id="MDT7040915.1"/>
    </source>
</evidence>
<name>A0ABU3K3E9_9BACT</name>
<dbReference type="RefSeq" id="WP_313831274.1">
    <property type="nucleotide sequence ID" value="NZ_JAQOUE010000001.1"/>
</dbReference>
<evidence type="ECO:0000256" key="1">
    <source>
        <dbReference type="ARBA" id="ARBA00009114"/>
    </source>
</evidence>
<dbReference type="InterPro" id="IPR022366">
    <property type="entry name" value="Pup_deamidase"/>
</dbReference>